<dbReference type="PANTHER" id="PTHR16161:SF0">
    <property type="entry name" value="TRANSCRIPTIONAL PROTEIN SWT1"/>
    <property type="match status" value="1"/>
</dbReference>
<evidence type="ECO:0000256" key="3">
    <source>
        <dbReference type="SAM" id="MobiDB-lite"/>
    </source>
</evidence>
<feature type="region of interest" description="Disordered" evidence="3">
    <location>
        <begin position="359"/>
        <end position="395"/>
    </location>
</feature>
<comment type="similarity">
    <text evidence="1">Belongs to the SWT1 family.</text>
</comment>
<feature type="compositionally biased region" description="Basic residues" evidence="3">
    <location>
        <begin position="1"/>
        <end position="12"/>
    </location>
</feature>
<evidence type="ECO:0000256" key="2">
    <source>
        <dbReference type="ARBA" id="ARBA00074620"/>
    </source>
</evidence>
<dbReference type="GO" id="GO:0005634">
    <property type="term" value="C:nucleus"/>
    <property type="evidence" value="ECO:0007669"/>
    <property type="project" value="TreeGrafter"/>
</dbReference>
<organism evidence="5 6">
    <name type="scientific">Oryzias sinensis</name>
    <name type="common">Chinese medaka</name>
    <dbReference type="NCBI Taxonomy" id="183150"/>
    <lineage>
        <taxon>Eukaryota</taxon>
        <taxon>Metazoa</taxon>
        <taxon>Chordata</taxon>
        <taxon>Craniata</taxon>
        <taxon>Vertebrata</taxon>
        <taxon>Euteleostomi</taxon>
        <taxon>Actinopterygii</taxon>
        <taxon>Neopterygii</taxon>
        <taxon>Teleostei</taxon>
        <taxon>Neoteleostei</taxon>
        <taxon>Acanthomorphata</taxon>
        <taxon>Ovalentaria</taxon>
        <taxon>Atherinomorphae</taxon>
        <taxon>Beloniformes</taxon>
        <taxon>Adrianichthyidae</taxon>
        <taxon>Oryziinae</taxon>
        <taxon>Oryzias</taxon>
    </lineage>
</organism>
<evidence type="ECO:0000259" key="4">
    <source>
        <dbReference type="SMART" id="SM00670"/>
    </source>
</evidence>
<feature type="domain" description="PIN" evidence="4">
    <location>
        <begin position="454"/>
        <end position="582"/>
    </location>
</feature>
<feature type="compositionally biased region" description="Basic and acidic residues" evidence="3">
    <location>
        <begin position="76"/>
        <end position="90"/>
    </location>
</feature>
<accession>A0A8C7Z7C2</accession>
<name>A0A8C7Z7C2_9TELE</name>
<dbReference type="SUPFAM" id="SSF88723">
    <property type="entry name" value="PIN domain-like"/>
    <property type="match status" value="1"/>
</dbReference>
<feature type="compositionally biased region" description="Basic and acidic residues" evidence="3">
    <location>
        <begin position="21"/>
        <end position="44"/>
    </location>
</feature>
<evidence type="ECO:0000313" key="5">
    <source>
        <dbReference type="Ensembl" id="ENSOSIP00000039402.1"/>
    </source>
</evidence>
<reference evidence="5" key="2">
    <citation type="submission" date="2025-09" db="UniProtKB">
        <authorList>
            <consortium name="Ensembl"/>
        </authorList>
    </citation>
    <scope>IDENTIFICATION</scope>
</reference>
<keyword evidence="6" id="KW-1185">Reference proteome</keyword>
<dbReference type="InterPro" id="IPR052626">
    <property type="entry name" value="SWT1_Regulator"/>
</dbReference>
<dbReference type="Ensembl" id="ENSOSIT00000041524.1">
    <property type="protein sequence ID" value="ENSOSIP00000039402.1"/>
    <property type="gene ID" value="ENSOSIG00000019340.1"/>
</dbReference>
<feature type="region of interest" description="Disordered" evidence="3">
    <location>
        <begin position="325"/>
        <end position="345"/>
    </location>
</feature>
<dbReference type="GeneTree" id="ENSGT00390000001254"/>
<dbReference type="InterPro" id="IPR029060">
    <property type="entry name" value="PIN-like_dom_sf"/>
</dbReference>
<dbReference type="PANTHER" id="PTHR16161">
    <property type="entry name" value="TRANSCRIPTIONAL PROTEIN SWT1"/>
    <property type="match status" value="1"/>
</dbReference>
<dbReference type="AlphaFoldDB" id="A0A8C7Z7C2"/>
<evidence type="ECO:0000256" key="1">
    <source>
        <dbReference type="ARBA" id="ARBA00060839"/>
    </source>
</evidence>
<dbReference type="Pfam" id="PF13638">
    <property type="entry name" value="PIN_4"/>
    <property type="match status" value="1"/>
</dbReference>
<feature type="compositionally biased region" description="Basic and acidic residues" evidence="3">
    <location>
        <begin position="146"/>
        <end position="164"/>
    </location>
</feature>
<feature type="region of interest" description="Disordered" evidence="3">
    <location>
        <begin position="1"/>
        <end position="247"/>
    </location>
</feature>
<protein>
    <recommendedName>
        <fullName evidence="2">Transcriptional protein SWT1</fullName>
    </recommendedName>
</protein>
<dbReference type="Gene3D" id="3.40.50.1010">
    <property type="entry name" value="5'-nuclease"/>
    <property type="match status" value="1"/>
</dbReference>
<dbReference type="InterPro" id="IPR002716">
    <property type="entry name" value="PIN_dom"/>
</dbReference>
<feature type="compositionally biased region" description="Basic and acidic residues" evidence="3">
    <location>
        <begin position="200"/>
        <end position="217"/>
    </location>
</feature>
<evidence type="ECO:0000313" key="6">
    <source>
        <dbReference type="Proteomes" id="UP000694383"/>
    </source>
</evidence>
<dbReference type="CDD" id="cd18727">
    <property type="entry name" value="PIN_Swt1-like"/>
    <property type="match status" value="1"/>
</dbReference>
<reference evidence="5" key="1">
    <citation type="submission" date="2025-08" db="UniProtKB">
        <authorList>
            <consortium name="Ensembl"/>
        </authorList>
    </citation>
    <scope>IDENTIFICATION</scope>
</reference>
<feature type="region of interest" description="Disordered" evidence="3">
    <location>
        <begin position="274"/>
        <end position="300"/>
    </location>
</feature>
<dbReference type="Proteomes" id="UP000694383">
    <property type="component" value="Unplaced"/>
</dbReference>
<dbReference type="SMART" id="SM00670">
    <property type="entry name" value="PINc"/>
    <property type="match status" value="1"/>
</dbReference>
<dbReference type="FunFam" id="3.40.50.1010:FF:000012">
    <property type="entry name" value="SWT1, RNA endoribonuclease homolog"/>
    <property type="match status" value="1"/>
</dbReference>
<sequence length="980" mass="109291">MNSNSKKRRRRMVMVSSSSSEEDKRVSKRKEDSKSPKKQKDFKSHKSSTKVQTMCVKEDLETSRQVKKPVYRLSKTHGEEQNDIKKDKQHTNSKNAAGPSYGEVYSSKAEANSSGKHKTVGENKAVQAESSKTLNAKDNHKRKASKSKDEDKQGTNEKTTKVLADKCFSVRGSSTAKKRRMSPTVGSTEQGNQRHHVEKKAKSSRTEADSSITKDQDPSSTGCEDSAHPKTKLPENTSKIHQELELTTDTALSTAPLKISPTFTQNSFKTVNLTTTESSSGGMSNLPESPVSDASVSPQISESLDKRLRLSQKFVPFKFKIPKQVRPHLQQSKDHSKGAVLKTEPSDSKVILAKAKQVDTLQEHSSLDDSPNSQIEEQENGSAPADKLPPANEDNTEHMYDQSQVVEELHLARSENRLELNVTESYGELTCMDIDVPEEASSTILSPQPLQKVLVLVLDTNILLSHLEYVKKITSHGLGALGFPIVLIPWVVLQELDYLKKGRGLSGSVAHLATPAISYIYTSLKRRDPRLWGQSMQQAAQSCNGLNAENNDDRVLQCCLQYQNIYPECALILCTNDKNLSSKALLSGIRAFSKSDLEAEVETSRYGLTALQRVQAPVMPHKCEQAPLPTLRRSCTQAPPQHQQKTVFPQGFLEEDGTRKETGAGAEDDNAKQRLSECLSDLEKCLRDVLSAVVEKEMKAIYDNIWLQIVCRKPPWTLQDVLQCLKKHWIAVFGHVVPRRHGDTVIELIKFFTPGKTPDCQKTSDALQQAKEFVKAFRKRSRHVSQAISEMERISKKLQPQPPLRVPEDSVAGDVVMNEDEVEDKQSTSAHVSHQEVWGIFENIWLHVYQTSLEVFKALSFDPSTMQIVPSERGLTFPQEALTCLHKLASVVLQLLQAFSSILSSAPGLEEVQTLLSVIYSNQIICEDSRLTVTVILDCFSQPDYREKLRVGGGQLMELKKALDCCVRASNQHLAFTTQP</sequence>
<proteinExistence type="inferred from homology"/>